<sequence length="1291" mass="146279">MLCQWLDKDGDAEIFSVDELWEKMCDLAATTDVYSKKWLKSLLKERYGEHIFFANIGGSRKEAVCFRNMASYIVNEQWYSERSGDSVTEKKRIMTAAAKLVREEIREGNYNKDKYPDDGAIRDFSKMSDFIVPSLKIFLDVLLNRELWKVALGQALIQAARPRSVIAPLLFGLGVELDHIFGSKWVVSQLYSLGFCISADEVALFKNSILQDEEQYSLSTSEEIDSQVMDNETPCYQFVADNADANIVTLDGTGTFHGTGLIRWIKRGMVKSKPESQVLRRARLQVSELYKKGGIQTRTYYRSAIPALSQLILSPLLEIQIPHIVNSSEFYTTLLWRSSELLRKALQPAPNWINWSGYVEAASSKDTISVDDIHILPLLDLNPNDESTIFSLICYVDKQARQCKMPCTTITFDQPLYIKAVEVTAAIQCETVVVRLGGFHTLMNAVGAIFHLMRGSGIEEAMMEVYGENTVPHIMSGKAIARALRAINLLDSSLHIKLLEFLQPVEADATDNDDNIVPRLTEEQLTSLSNLLEKSLELSSEYDLDENPVLQTLASRLSLLQSTLSSTSRTAKLWIQFINYASCVKRFIYAERTKNWDAHLVGCSDFLNLFAATGHIHYAKSCRLYIQQMQALPHTHPWLYALYSEKGLHVVQRTEHPLNGLWSDLTIEQFLMASLKSRSGITHGKGLSERVRYQWVYTMHHRAAIHDAMTTLTGRRRTSSNQHVELGTSRKHRDQADLAKFRQWLDNHNPFEPGIPVLRSLSTGITATEDINCDRAEEVGYKIQTSLDNKPYTEAKIKRKDQIRTLQDLLPGVRVGKKVIHVDPTTLFLRCVEVAKRLGSDFRAFFRYEMCSVPTSLFKDNCMLKTQKSALAAKLLVERDIGQLQTDFFVIDGGWLLHRITWKRNVTFNEILCQYSEFVRQRFACKCMIVMDGYVESNIKDHERLRRINSKVCGDVMVRLDTLNKYHQSNFLSNNTNKSRIVELLAARLSEDGHIVRKCSGDADITIANDALRLSSEGNNVQVVCNDTDVVCMLVYHVFQRGDNASGQIVLRKEPLPGKPKSGGLFCIQDICGKIHSRQAEALLFIHACSGCDTTSSLFKHGKLELYNYIVKSERLVAIAEKMKSTDMSQTRIGDLGAEIFCRQFGDQNSNDLTTLRHTKFQMMITENLSKLDPRLLPPTPRASYYHSLRVHLQVVRWLQLDDCLLDEKEWGWEVGPHGLQPIMTDLPAALTFVRCKCKRLNNRCGNHQCSCVKHGLKSVEACGGCHGRDCDNCPSGIPQDDDDDDGDDVQ</sequence>
<evidence type="ECO:0008006" key="3">
    <source>
        <dbReference type="Google" id="ProtNLM"/>
    </source>
</evidence>
<evidence type="ECO:0000313" key="1">
    <source>
        <dbReference type="EMBL" id="KAK6191380.1"/>
    </source>
</evidence>
<dbReference type="PANTHER" id="PTHR46704:SF1">
    <property type="entry name" value="TELOMERE LENGTH REGULATION PROTEIN TEL2 HOMOLOG"/>
    <property type="match status" value="1"/>
</dbReference>
<evidence type="ECO:0000313" key="2">
    <source>
        <dbReference type="Proteomes" id="UP001347796"/>
    </source>
</evidence>
<dbReference type="PANTHER" id="PTHR46704">
    <property type="entry name" value="CXC DOMAIN-CONTAINING PROTEIN-RELATED"/>
    <property type="match status" value="1"/>
</dbReference>
<organism evidence="1 2">
    <name type="scientific">Patella caerulea</name>
    <name type="common">Rayed Mediterranean limpet</name>
    <dbReference type="NCBI Taxonomy" id="87958"/>
    <lineage>
        <taxon>Eukaryota</taxon>
        <taxon>Metazoa</taxon>
        <taxon>Spiralia</taxon>
        <taxon>Lophotrochozoa</taxon>
        <taxon>Mollusca</taxon>
        <taxon>Gastropoda</taxon>
        <taxon>Patellogastropoda</taxon>
        <taxon>Patelloidea</taxon>
        <taxon>Patellidae</taxon>
        <taxon>Patella</taxon>
    </lineage>
</organism>
<dbReference type="EMBL" id="JAZGQO010000002">
    <property type="protein sequence ID" value="KAK6191380.1"/>
    <property type="molecule type" value="Genomic_DNA"/>
</dbReference>
<reference evidence="1 2" key="1">
    <citation type="submission" date="2024-01" db="EMBL/GenBank/DDBJ databases">
        <title>The genome of the rayed Mediterranean limpet Patella caerulea (Linnaeus, 1758).</title>
        <authorList>
            <person name="Anh-Thu Weber A."/>
            <person name="Halstead-Nussloch G."/>
        </authorList>
    </citation>
    <scope>NUCLEOTIDE SEQUENCE [LARGE SCALE GENOMIC DNA]</scope>
    <source>
        <strain evidence="1">AATW-2023a</strain>
        <tissue evidence="1">Whole specimen</tissue>
    </source>
</reference>
<protein>
    <recommendedName>
        <fullName evidence="3">Tesmin/TSO1-like CXC domain-containing protein</fullName>
    </recommendedName>
</protein>
<accession>A0AAN8KHA0</accession>
<dbReference type="Proteomes" id="UP001347796">
    <property type="component" value="Unassembled WGS sequence"/>
</dbReference>
<proteinExistence type="predicted"/>
<keyword evidence="2" id="KW-1185">Reference proteome</keyword>
<gene>
    <name evidence="1" type="ORF">SNE40_003086</name>
</gene>
<name>A0AAN8KHA0_PATCE</name>
<comment type="caution">
    <text evidence="1">The sequence shown here is derived from an EMBL/GenBank/DDBJ whole genome shotgun (WGS) entry which is preliminary data.</text>
</comment>